<sequence>MEYEQEDNPKNQFPLDPSCYKITNKIAVGEGVVVYKAVCVPMDSAIVAIKVIDRDQCTGVPQIHQREALTNETMPLLSHPNILRAHCSFTVDHHLWVVMPYMSCGSLQSIITSSFQGGLPEEWVAIVLKETLKALSYLHKGEHIHGDVKVSNILLDSNGCVKLADFGASLSFYGRKSTLLYWVAPEIIKSQAPFSFQTDIWSFGMTALVTTTSFSKALQDMITLCLHKDPARRPSADELLKHRFFEGCKGTSEFLVEHFLRGLPSFEERFRESKILLARDQDPHGASASKRLRPNLVVGGGNSNEDRSNLKAKRRFQIVQKQWGINRWH</sequence>
<dbReference type="PANTHER" id="PTHR48014:SF7">
    <property type="entry name" value="SERINE_THREONINE-PROTEIN KINASE BLUS1"/>
    <property type="match status" value="1"/>
</dbReference>
<dbReference type="SUPFAM" id="SSF56112">
    <property type="entry name" value="Protein kinase-like (PK-like)"/>
    <property type="match status" value="1"/>
</dbReference>
<evidence type="ECO:0000259" key="3">
    <source>
        <dbReference type="PROSITE" id="PS50011"/>
    </source>
</evidence>
<comment type="similarity">
    <text evidence="1">Belongs to the protein kinase superfamily. STE Ser/Thr protein kinase family. STE20 subfamily.</text>
</comment>
<evidence type="ECO:0000256" key="1">
    <source>
        <dbReference type="ARBA" id="ARBA00008874"/>
    </source>
</evidence>
<feature type="domain" description="Protein kinase" evidence="3">
    <location>
        <begin position="20"/>
        <end position="245"/>
    </location>
</feature>
<dbReference type="PROSITE" id="PS50011">
    <property type="entry name" value="PROTEIN_KINASE_DOM"/>
    <property type="match status" value="1"/>
</dbReference>
<dbReference type="InterPro" id="IPR047173">
    <property type="entry name" value="STRAD_A/B-like"/>
</dbReference>
<comment type="caution">
    <text evidence="4">The sequence shown here is derived from an EMBL/GenBank/DDBJ whole genome shotgun (WGS) entry which is preliminary data.</text>
</comment>
<dbReference type="Gene3D" id="1.10.510.10">
    <property type="entry name" value="Transferase(Phosphotransferase) domain 1"/>
    <property type="match status" value="1"/>
</dbReference>
<dbReference type="Proteomes" id="UP001396334">
    <property type="component" value="Unassembled WGS sequence"/>
</dbReference>
<feature type="region of interest" description="Disordered" evidence="2">
    <location>
        <begin position="282"/>
        <end position="307"/>
    </location>
</feature>
<dbReference type="Gene3D" id="3.30.200.20">
    <property type="entry name" value="Phosphorylase Kinase, domain 1"/>
    <property type="match status" value="1"/>
</dbReference>
<evidence type="ECO:0000256" key="2">
    <source>
        <dbReference type="SAM" id="MobiDB-lite"/>
    </source>
</evidence>
<evidence type="ECO:0000313" key="4">
    <source>
        <dbReference type="EMBL" id="KAK9020294.1"/>
    </source>
</evidence>
<reference evidence="4 5" key="1">
    <citation type="journal article" date="2024" name="G3 (Bethesda)">
        <title>Genome assembly of Hibiscus sabdariffa L. provides insights into metabolisms of medicinal natural products.</title>
        <authorList>
            <person name="Kim T."/>
        </authorList>
    </citation>
    <scope>NUCLEOTIDE SEQUENCE [LARGE SCALE GENOMIC DNA]</scope>
    <source>
        <strain evidence="4">TK-2024</strain>
        <tissue evidence="4">Old leaves</tissue>
    </source>
</reference>
<proteinExistence type="inferred from homology"/>
<dbReference type="SMART" id="SM00220">
    <property type="entry name" value="S_TKc"/>
    <property type="match status" value="1"/>
</dbReference>
<dbReference type="PANTHER" id="PTHR48014">
    <property type="entry name" value="SERINE/THREONINE-PROTEIN KINASE FRAY2"/>
    <property type="match status" value="1"/>
</dbReference>
<protein>
    <recommendedName>
        <fullName evidence="3">Protein kinase domain-containing protein</fullName>
    </recommendedName>
</protein>
<gene>
    <name evidence="4" type="ORF">V6N11_054783</name>
</gene>
<dbReference type="EMBL" id="JBBPBN010000017">
    <property type="protein sequence ID" value="KAK9020294.1"/>
    <property type="molecule type" value="Genomic_DNA"/>
</dbReference>
<accession>A0ABR2S511</accession>
<dbReference type="Pfam" id="PF00069">
    <property type="entry name" value="Pkinase"/>
    <property type="match status" value="1"/>
</dbReference>
<dbReference type="InterPro" id="IPR011009">
    <property type="entry name" value="Kinase-like_dom_sf"/>
</dbReference>
<dbReference type="InterPro" id="IPR000719">
    <property type="entry name" value="Prot_kinase_dom"/>
</dbReference>
<evidence type="ECO:0000313" key="5">
    <source>
        <dbReference type="Proteomes" id="UP001396334"/>
    </source>
</evidence>
<keyword evidence="5" id="KW-1185">Reference proteome</keyword>
<organism evidence="4 5">
    <name type="scientific">Hibiscus sabdariffa</name>
    <name type="common">roselle</name>
    <dbReference type="NCBI Taxonomy" id="183260"/>
    <lineage>
        <taxon>Eukaryota</taxon>
        <taxon>Viridiplantae</taxon>
        <taxon>Streptophyta</taxon>
        <taxon>Embryophyta</taxon>
        <taxon>Tracheophyta</taxon>
        <taxon>Spermatophyta</taxon>
        <taxon>Magnoliopsida</taxon>
        <taxon>eudicotyledons</taxon>
        <taxon>Gunneridae</taxon>
        <taxon>Pentapetalae</taxon>
        <taxon>rosids</taxon>
        <taxon>malvids</taxon>
        <taxon>Malvales</taxon>
        <taxon>Malvaceae</taxon>
        <taxon>Malvoideae</taxon>
        <taxon>Hibiscus</taxon>
    </lineage>
</organism>
<name>A0ABR2S511_9ROSI</name>